<reference evidence="6 7" key="1">
    <citation type="journal article" date="2020" name="Cell">
        <title>Large-Scale Comparative Analyses of Tick Genomes Elucidate Their Genetic Diversity and Vector Capacities.</title>
        <authorList>
            <consortium name="Tick Genome and Microbiome Consortium (TIGMIC)"/>
            <person name="Jia N."/>
            <person name="Wang J."/>
            <person name="Shi W."/>
            <person name="Du L."/>
            <person name="Sun Y."/>
            <person name="Zhan W."/>
            <person name="Jiang J.F."/>
            <person name="Wang Q."/>
            <person name="Zhang B."/>
            <person name="Ji P."/>
            <person name="Bell-Sakyi L."/>
            <person name="Cui X.M."/>
            <person name="Yuan T.T."/>
            <person name="Jiang B.G."/>
            <person name="Yang W.F."/>
            <person name="Lam T.T."/>
            <person name="Chang Q.C."/>
            <person name="Ding S.J."/>
            <person name="Wang X.J."/>
            <person name="Zhu J.G."/>
            <person name="Ruan X.D."/>
            <person name="Zhao L."/>
            <person name="Wei J.T."/>
            <person name="Ye R.Z."/>
            <person name="Que T.C."/>
            <person name="Du C.H."/>
            <person name="Zhou Y.H."/>
            <person name="Cheng J.X."/>
            <person name="Dai P.F."/>
            <person name="Guo W.B."/>
            <person name="Han X.H."/>
            <person name="Huang E.J."/>
            <person name="Li L.F."/>
            <person name="Wei W."/>
            <person name="Gao Y.C."/>
            <person name="Liu J.Z."/>
            <person name="Shao H.Z."/>
            <person name="Wang X."/>
            <person name="Wang C.C."/>
            <person name="Yang T.C."/>
            <person name="Huo Q.B."/>
            <person name="Li W."/>
            <person name="Chen H.Y."/>
            <person name="Chen S.E."/>
            <person name="Zhou L.G."/>
            <person name="Ni X.B."/>
            <person name="Tian J.H."/>
            <person name="Sheng Y."/>
            <person name="Liu T."/>
            <person name="Pan Y.S."/>
            <person name="Xia L.Y."/>
            <person name="Li J."/>
            <person name="Zhao F."/>
            <person name="Cao W.C."/>
        </authorList>
    </citation>
    <scope>NUCLEOTIDE SEQUENCE [LARGE SCALE GENOMIC DNA]</scope>
    <source>
        <strain evidence="6">HaeL-2018</strain>
    </source>
</reference>
<dbReference type="GO" id="GO:0016485">
    <property type="term" value="P:protein processing"/>
    <property type="evidence" value="ECO:0007669"/>
    <property type="project" value="TreeGrafter"/>
</dbReference>
<comment type="caution">
    <text evidence="3">Lacks conserved residue(s) required for the propagation of feature annotation.</text>
</comment>
<dbReference type="InterPro" id="IPR001506">
    <property type="entry name" value="Peptidase_M12A"/>
</dbReference>
<evidence type="ECO:0000313" key="7">
    <source>
        <dbReference type="Proteomes" id="UP000821853"/>
    </source>
</evidence>
<organism evidence="6 7">
    <name type="scientific">Haemaphysalis longicornis</name>
    <name type="common">Bush tick</name>
    <dbReference type="NCBI Taxonomy" id="44386"/>
    <lineage>
        <taxon>Eukaryota</taxon>
        <taxon>Metazoa</taxon>
        <taxon>Ecdysozoa</taxon>
        <taxon>Arthropoda</taxon>
        <taxon>Chelicerata</taxon>
        <taxon>Arachnida</taxon>
        <taxon>Acari</taxon>
        <taxon>Parasitiformes</taxon>
        <taxon>Ixodida</taxon>
        <taxon>Ixodoidea</taxon>
        <taxon>Ixodidae</taxon>
        <taxon>Haemaphysalinae</taxon>
        <taxon>Haemaphysalis</taxon>
    </lineage>
</organism>
<dbReference type="SUPFAM" id="SSF55486">
    <property type="entry name" value="Metalloproteases ('zincins'), catalytic domain"/>
    <property type="match status" value="1"/>
</dbReference>
<dbReference type="GO" id="GO:0005615">
    <property type="term" value="C:extracellular space"/>
    <property type="evidence" value="ECO:0007669"/>
    <property type="project" value="TreeGrafter"/>
</dbReference>
<evidence type="ECO:0000313" key="6">
    <source>
        <dbReference type="EMBL" id="KAH9360687.1"/>
    </source>
</evidence>
<dbReference type="Gene3D" id="3.40.390.10">
    <property type="entry name" value="Collagenase (Catalytic Domain)"/>
    <property type="match status" value="1"/>
</dbReference>
<dbReference type="GO" id="GO:0008270">
    <property type="term" value="F:zinc ion binding"/>
    <property type="evidence" value="ECO:0007669"/>
    <property type="project" value="UniProtKB-UniRule"/>
</dbReference>
<comment type="cofactor">
    <cofactor evidence="3 4">
        <name>Zn(2+)</name>
        <dbReference type="ChEBI" id="CHEBI:29105"/>
    </cofactor>
    <text evidence="3 4">Binds 1 zinc ion per subunit.</text>
</comment>
<feature type="binding site" evidence="3">
    <location>
        <position position="92"/>
    </location>
    <ligand>
        <name>Zn(2+)</name>
        <dbReference type="ChEBI" id="CHEBI:29105"/>
        <note>catalytic</note>
    </ligand>
</feature>
<dbReference type="GO" id="GO:0004222">
    <property type="term" value="F:metalloendopeptidase activity"/>
    <property type="evidence" value="ECO:0007669"/>
    <property type="project" value="UniProtKB-UniRule"/>
</dbReference>
<feature type="active site" evidence="3">
    <location>
        <position position="89"/>
    </location>
</feature>
<evidence type="ECO:0000256" key="1">
    <source>
        <dbReference type="ARBA" id="ARBA00011245"/>
    </source>
</evidence>
<keyword evidence="7" id="KW-1185">Reference proteome</keyword>
<dbReference type="AlphaFoldDB" id="A0A9J6FD09"/>
<protein>
    <recommendedName>
        <fullName evidence="4">Metalloendopeptidase</fullName>
        <ecNumber evidence="4">3.4.24.-</ecNumber>
    </recommendedName>
</protein>
<comment type="caution">
    <text evidence="6">The sequence shown here is derived from an EMBL/GenBank/DDBJ whole genome shotgun (WGS) entry which is preliminary data.</text>
</comment>
<sequence>MRHWENFTCIKFVEREAEHQHYIVFTERPCGSFQWGRQARQLKLPGCRSRARRNQGHLTVLLIRWKTGQRCAGHLDRQELRQVRHRVHELGHVVGFWHEHTRPDRDAHVDIVTHNILTGQEYNFNKLTDEEVGMRASFPIPNEHHAAAVKRCSVAFQYIVPFVR</sequence>
<evidence type="ECO:0000256" key="2">
    <source>
        <dbReference type="ARBA" id="ARBA00025529"/>
    </source>
</evidence>
<feature type="binding site" evidence="3">
    <location>
        <position position="88"/>
    </location>
    <ligand>
        <name>Zn(2+)</name>
        <dbReference type="ChEBI" id="CHEBI:29105"/>
        <note>catalytic</note>
    </ligand>
</feature>
<dbReference type="InterPro" id="IPR006026">
    <property type="entry name" value="Peptidase_Metallo"/>
</dbReference>
<feature type="binding site" evidence="3">
    <location>
        <position position="98"/>
    </location>
    <ligand>
        <name>Zn(2+)</name>
        <dbReference type="ChEBI" id="CHEBI:29105"/>
        <note>catalytic</note>
    </ligand>
</feature>
<dbReference type="OrthoDB" id="6503647at2759"/>
<keyword evidence="3 4" id="KW-0645">Protease</keyword>
<dbReference type="Pfam" id="PF01400">
    <property type="entry name" value="Astacin"/>
    <property type="match status" value="1"/>
</dbReference>
<keyword evidence="3 4" id="KW-0378">Hydrolase</keyword>
<dbReference type="PANTHER" id="PTHR10127">
    <property type="entry name" value="DISCOIDIN, CUB, EGF, LAMININ , AND ZINC METALLOPROTEASE DOMAIN CONTAINING"/>
    <property type="match status" value="1"/>
</dbReference>
<evidence type="ECO:0000259" key="5">
    <source>
        <dbReference type="PROSITE" id="PS51864"/>
    </source>
</evidence>
<evidence type="ECO:0000256" key="4">
    <source>
        <dbReference type="RuleBase" id="RU361183"/>
    </source>
</evidence>
<proteinExistence type="predicted"/>
<feature type="domain" description="Peptidase M12A" evidence="5">
    <location>
        <begin position="1"/>
        <end position="164"/>
    </location>
</feature>
<comment type="function">
    <text evidence="2">Zinc metalloprotease. Provoques deadhesion of endothelial cells from cell cultures, and also degradation of fibronectin, fibrinogen and gelatin in vitro. Its role in the venom is not fully understood but it might act as a spreading factor that facilitates diffusion of other venom toxins. Alternatively, it might be involved in the proteolytic processing of other venom toxins or it might play a role in extra-oral digestion of prey.</text>
</comment>
<keyword evidence="3 4" id="KW-0479">Metal-binding</keyword>
<dbReference type="EMBL" id="JABSTR010000001">
    <property type="protein sequence ID" value="KAH9360687.1"/>
    <property type="molecule type" value="Genomic_DNA"/>
</dbReference>
<dbReference type="InterPro" id="IPR024079">
    <property type="entry name" value="MetalloPept_cat_dom_sf"/>
</dbReference>
<dbReference type="EC" id="3.4.24.-" evidence="4"/>
<dbReference type="GO" id="GO:0009953">
    <property type="term" value="P:dorsal/ventral pattern formation"/>
    <property type="evidence" value="ECO:0007669"/>
    <property type="project" value="TreeGrafter"/>
</dbReference>
<dbReference type="SMART" id="SM00235">
    <property type="entry name" value="ZnMc"/>
    <property type="match status" value="1"/>
</dbReference>
<gene>
    <name evidence="6" type="ORF">HPB48_004819</name>
</gene>
<keyword evidence="3 4" id="KW-0482">Metalloprotease</keyword>
<dbReference type="PRINTS" id="PR00480">
    <property type="entry name" value="ASTACIN"/>
</dbReference>
<dbReference type="VEuPathDB" id="VectorBase:HLOH_058557"/>
<dbReference type="Proteomes" id="UP000821853">
    <property type="component" value="Chromosome 1"/>
</dbReference>
<evidence type="ECO:0000256" key="3">
    <source>
        <dbReference type="PROSITE-ProRule" id="PRU01211"/>
    </source>
</evidence>
<dbReference type="PROSITE" id="PS51864">
    <property type="entry name" value="ASTACIN"/>
    <property type="match status" value="1"/>
</dbReference>
<comment type="subunit">
    <text evidence="1">Monomer.</text>
</comment>
<accession>A0A9J6FD09</accession>
<name>A0A9J6FD09_HAELO</name>
<dbReference type="PANTHER" id="PTHR10127:SF861">
    <property type="entry name" value="DORSAL-VENTRAL PATTERNING PROTEIN TOLLOID-RELATED"/>
    <property type="match status" value="1"/>
</dbReference>
<keyword evidence="3 4" id="KW-0862">Zinc</keyword>